<organism evidence="2">
    <name type="scientific">Rhizophora mucronata</name>
    <name type="common">Asiatic mangrove</name>
    <dbReference type="NCBI Taxonomy" id="61149"/>
    <lineage>
        <taxon>Eukaryota</taxon>
        <taxon>Viridiplantae</taxon>
        <taxon>Streptophyta</taxon>
        <taxon>Embryophyta</taxon>
        <taxon>Tracheophyta</taxon>
        <taxon>Spermatophyta</taxon>
        <taxon>Magnoliopsida</taxon>
        <taxon>eudicotyledons</taxon>
        <taxon>Gunneridae</taxon>
        <taxon>Pentapetalae</taxon>
        <taxon>rosids</taxon>
        <taxon>fabids</taxon>
        <taxon>Malpighiales</taxon>
        <taxon>Rhizophoraceae</taxon>
        <taxon>Rhizophora</taxon>
    </lineage>
</organism>
<dbReference type="EMBL" id="GGEC01076246">
    <property type="protein sequence ID" value="MBX56730.1"/>
    <property type="molecule type" value="Transcribed_RNA"/>
</dbReference>
<reference evidence="2" key="1">
    <citation type="submission" date="2018-02" db="EMBL/GenBank/DDBJ databases">
        <title>Rhizophora mucronata_Transcriptome.</title>
        <authorList>
            <person name="Meera S.P."/>
            <person name="Sreeshan A."/>
            <person name="Augustine A."/>
        </authorList>
    </citation>
    <scope>NUCLEOTIDE SEQUENCE</scope>
    <source>
        <tissue evidence="2">Leaf</tissue>
    </source>
</reference>
<feature type="signal peptide" evidence="1">
    <location>
        <begin position="1"/>
        <end position="30"/>
    </location>
</feature>
<dbReference type="AlphaFoldDB" id="A0A2P2PPR1"/>
<sequence>MQLQHLDFCSIVHAMRVWLVFQLLVKLLQPSSFVRPSSETQIENSRTSGANRKVHKMRTHNAPVLDIFEQQIPGSHHKDSILQMLKWKKKKSTS</sequence>
<evidence type="ECO:0000256" key="1">
    <source>
        <dbReference type="SAM" id="SignalP"/>
    </source>
</evidence>
<evidence type="ECO:0000313" key="2">
    <source>
        <dbReference type="EMBL" id="MBX56730.1"/>
    </source>
</evidence>
<name>A0A2P2PPR1_RHIMU</name>
<accession>A0A2P2PPR1</accession>
<proteinExistence type="predicted"/>
<evidence type="ECO:0008006" key="3">
    <source>
        <dbReference type="Google" id="ProtNLM"/>
    </source>
</evidence>
<keyword evidence="1" id="KW-0732">Signal</keyword>
<protein>
    <recommendedName>
        <fullName evidence="3">Secreted protein</fullName>
    </recommendedName>
</protein>
<feature type="chain" id="PRO_5015104847" description="Secreted protein" evidence="1">
    <location>
        <begin position="31"/>
        <end position="94"/>
    </location>
</feature>